<organism evidence="1 2">
    <name type="scientific">Prevotella intermedia</name>
    <dbReference type="NCBI Taxonomy" id="28131"/>
    <lineage>
        <taxon>Bacteria</taxon>
        <taxon>Pseudomonadati</taxon>
        <taxon>Bacteroidota</taxon>
        <taxon>Bacteroidia</taxon>
        <taxon>Bacteroidales</taxon>
        <taxon>Prevotellaceae</taxon>
        <taxon>Prevotella</taxon>
    </lineage>
</organism>
<reference evidence="1 2" key="1">
    <citation type="submission" date="2017-11" db="EMBL/GenBank/DDBJ databases">
        <title>Genome sequencing of Prevotella intermedia KCOM 1949.</title>
        <authorList>
            <person name="Kook J.-K."/>
            <person name="Park S.-N."/>
            <person name="Lim Y.K."/>
        </authorList>
    </citation>
    <scope>NUCLEOTIDE SEQUENCE [LARGE SCALE GENOMIC DNA]</scope>
    <source>
        <strain evidence="1 2">KCOM 1949</strain>
    </source>
</reference>
<dbReference type="EMBL" id="CP024727">
    <property type="protein sequence ID" value="ATV30383.1"/>
    <property type="molecule type" value="Genomic_DNA"/>
</dbReference>
<protein>
    <submittedName>
        <fullName evidence="1">DGQHR domain-containing protein</fullName>
    </submittedName>
</protein>
<dbReference type="Proteomes" id="UP000230742">
    <property type="component" value="Chromosome 1"/>
</dbReference>
<gene>
    <name evidence="1" type="ORF">CTM46_02255</name>
</gene>
<sequence length="417" mass="48561">MEPTKIPAIKGRIGNTVYYCATMSFGQISRMVKKVDDELHTANSLKEQIQRSLSNNYIRIKEYILNREDRFFDSLVLAVYDGDPLWTEIRFEVENNQYPNIGLLEFSGREKIFPVDGQHRVEGIRAALLENRELENETISVMLIGHQNTTEGMKKSRRIFSTLNRYVKPVRLGDIIALDEDDTVAIVTRDLLETYPLFMGERIKASNNKSIPQSDKKAFTSLMTLYECHLVLYWVFKCQKERHRYVKSQIKDQLKYRPSDDIIAEFNRYLVGFWDCMNSTFEEIEAYINNNSDNPAAELRSTENGGNLFFRPIGLLPFVEAVARILLATNKSFDEIISGYVNLNRNVHSDMWDMILWNPITRKMIMRNQSLVNSLLIKMMDDSILTEREKTNMISKYATIFNIELPEAERRIATIRL</sequence>
<dbReference type="NCBIfam" id="TIGR03187">
    <property type="entry name" value="DGQHR"/>
    <property type="match status" value="1"/>
</dbReference>
<dbReference type="InterPro" id="IPR017601">
    <property type="entry name" value="DGQHR-contain_dom"/>
</dbReference>
<evidence type="ECO:0000313" key="2">
    <source>
        <dbReference type="Proteomes" id="UP000230742"/>
    </source>
</evidence>
<dbReference type="InterPro" id="IPR017642">
    <property type="entry name" value="DNA_S_mod_DndB"/>
</dbReference>
<dbReference type="CDD" id="cd16414">
    <property type="entry name" value="dndB_like"/>
    <property type="match status" value="1"/>
</dbReference>
<dbReference type="Pfam" id="PF14072">
    <property type="entry name" value="DndB"/>
    <property type="match status" value="1"/>
</dbReference>
<name>A0A2D3LIL1_PREIN</name>
<dbReference type="AlphaFoldDB" id="A0A2D3LIL1"/>
<evidence type="ECO:0000313" key="1">
    <source>
        <dbReference type="EMBL" id="ATV30383.1"/>
    </source>
</evidence>
<proteinExistence type="predicted"/>
<accession>A0A2D3LIL1</accession>
<dbReference type="RefSeq" id="WP_046824815.1">
    <property type="nucleotide sequence ID" value="NZ_CP024727.1"/>
</dbReference>